<dbReference type="InterPro" id="IPR036291">
    <property type="entry name" value="NAD(P)-bd_dom_sf"/>
</dbReference>
<evidence type="ECO:0000256" key="2">
    <source>
        <dbReference type="ARBA" id="ARBA00023002"/>
    </source>
</evidence>
<evidence type="ECO:0000256" key="3">
    <source>
        <dbReference type="ARBA" id="ARBA00023027"/>
    </source>
</evidence>
<keyword evidence="8" id="KW-1185">Reference proteome</keyword>
<dbReference type="PROSITE" id="PS00670">
    <property type="entry name" value="D_2_HYDROXYACID_DH_2"/>
    <property type="match status" value="1"/>
</dbReference>
<evidence type="ECO:0000313" key="8">
    <source>
        <dbReference type="Proteomes" id="UP000305675"/>
    </source>
</evidence>
<accession>A0A4U1BLD8</accession>
<keyword evidence="2 4" id="KW-0560">Oxidoreductase</keyword>
<evidence type="ECO:0000256" key="4">
    <source>
        <dbReference type="RuleBase" id="RU003719"/>
    </source>
</evidence>
<dbReference type="InterPro" id="IPR029753">
    <property type="entry name" value="D-isomer_DH_CS"/>
</dbReference>
<dbReference type="GO" id="GO:0016616">
    <property type="term" value="F:oxidoreductase activity, acting on the CH-OH group of donors, NAD or NADP as acceptor"/>
    <property type="evidence" value="ECO:0007669"/>
    <property type="project" value="InterPro"/>
</dbReference>
<dbReference type="CDD" id="cd12162">
    <property type="entry name" value="2-Hacid_dh_4"/>
    <property type="match status" value="1"/>
</dbReference>
<dbReference type="Pfam" id="PF02826">
    <property type="entry name" value="2-Hacid_dh_C"/>
    <property type="match status" value="1"/>
</dbReference>
<feature type="domain" description="D-isomer specific 2-hydroxyacid dehydrogenase NAD-binding" evidence="6">
    <location>
        <begin position="108"/>
        <end position="285"/>
    </location>
</feature>
<reference evidence="7 8" key="1">
    <citation type="submission" date="2019-04" db="EMBL/GenBank/DDBJ databases">
        <authorList>
            <person name="Hwang J.C."/>
        </authorList>
    </citation>
    <scope>NUCLEOTIDE SEQUENCE [LARGE SCALE GENOMIC DNA]</scope>
    <source>
        <strain evidence="7 8">IMCC35002</strain>
    </source>
</reference>
<dbReference type="InterPro" id="IPR006139">
    <property type="entry name" value="D-isomer_2_OHA_DH_cat_dom"/>
</dbReference>
<keyword evidence="3" id="KW-0520">NAD</keyword>
<dbReference type="Pfam" id="PF00389">
    <property type="entry name" value="2-Hacid_dh"/>
    <property type="match status" value="1"/>
</dbReference>
<sequence>MNTLVVLDGYTLNPGDLSWDAWRRFGALTLYDRTPDELIIKRAENADWLLTNKTPLTAETLAKLPKLKYIGVLATGVNVVDVEAAKARGIIVTNVPGYGPDSVAQMTMAHLLHHCNRVALHDTAVHQGQWQGDFSFTLAPLTALSNKVMGLVGYGAIAQSVATMAEAFGMQVVIYTPNEKHELPNGRQWLPLAQLLAQSDVVSLHCPLTAQNSQFINAQTLAKMKSTAMLINTARGGLVDEVALAKALELGQLAGAGLDVLSEEPPAPDNPLLAAPNCSITPHNAWATVDARARLMAIAEQNLAAFIEGKDCHRV</sequence>
<dbReference type="PANTHER" id="PTHR43761:SF1">
    <property type="entry name" value="D-ISOMER SPECIFIC 2-HYDROXYACID DEHYDROGENASE CATALYTIC DOMAIN-CONTAINING PROTEIN-RELATED"/>
    <property type="match status" value="1"/>
</dbReference>
<evidence type="ECO:0000256" key="1">
    <source>
        <dbReference type="ARBA" id="ARBA00005854"/>
    </source>
</evidence>
<gene>
    <name evidence="7" type="ORF">FCL42_18115</name>
</gene>
<comment type="similarity">
    <text evidence="1 4">Belongs to the D-isomer specific 2-hydroxyacid dehydrogenase family.</text>
</comment>
<dbReference type="SUPFAM" id="SSF51735">
    <property type="entry name" value="NAD(P)-binding Rossmann-fold domains"/>
    <property type="match status" value="1"/>
</dbReference>
<dbReference type="RefSeq" id="WP_136864845.1">
    <property type="nucleotide sequence ID" value="NZ_SWCJ01000019.1"/>
</dbReference>
<proteinExistence type="inferred from homology"/>
<protein>
    <submittedName>
        <fullName evidence="7">D-2-hydroxyacid dehydrogenase</fullName>
    </submittedName>
</protein>
<dbReference type="SUPFAM" id="SSF52283">
    <property type="entry name" value="Formate/glycerate dehydrogenase catalytic domain-like"/>
    <property type="match status" value="1"/>
</dbReference>
<dbReference type="InterPro" id="IPR006140">
    <property type="entry name" value="D-isomer_DH_NAD-bd"/>
</dbReference>
<dbReference type="EMBL" id="SWCJ01000019">
    <property type="protein sequence ID" value="TKB50912.1"/>
    <property type="molecule type" value="Genomic_DNA"/>
</dbReference>
<dbReference type="PANTHER" id="PTHR43761">
    <property type="entry name" value="D-ISOMER SPECIFIC 2-HYDROXYACID DEHYDROGENASE FAMILY PROTEIN (AFU_ORTHOLOGUE AFUA_1G13630)"/>
    <property type="match status" value="1"/>
</dbReference>
<evidence type="ECO:0000259" key="5">
    <source>
        <dbReference type="Pfam" id="PF00389"/>
    </source>
</evidence>
<organism evidence="7 8">
    <name type="scientific">Ferrimonas aestuarii</name>
    <dbReference type="NCBI Taxonomy" id="2569539"/>
    <lineage>
        <taxon>Bacteria</taxon>
        <taxon>Pseudomonadati</taxon>
        <taxon>Pseudomonadota</taxon>
        <taxon>Gammaproteobacteria</taxon>
        <taxon>Alteromonadales</taxon>
        <taxon>Ferrimonadaceae</taxon>
        <taxon>Ferrimonas</taxon>
    </lineage>
</organism>
<dbReference type="Proteomes" id="UP000305675">
    <property type="component" value="Unassembled WGS sequence"/>
</dbReference>
<name>A0A4U1BLD8_9GAMM</name>
<dbReference type="OrthoDB" id="9805416at2"/>
<dbReference type="GO" id="GO:0051287">
    <property type="term" value="F:NAD binding"/>
    <property type="evidence" value="ECO:0007669"/>
    <property type="project" value="InterPro"/>
</dbReference>
<comment type="caution">
    <text evidence="7">The sequence shown here is derived from an EMBL/GenBank/DDBJ whole genome shotgun (WGS) entry which is preliminary data.</text>
</comment>
<evidence type="ECO:0000259" key="6">
    <source>
        <dbReference type="Pfam" id="PF02826"/>
    </source>
</evidence>
<feature type="domain" description="D-isomer specific 2-hydroxyacid dehydrogenase catalytic" evidence="5">
    <location>
        <begin position="27"/>
        <end position="313"/>
    </location>
</feature>
<dbReference type="PROSITE" id="PS00671">
    <property type="entry name" value="D_2_HYDROXYACID_DH_3"/>
    <property type="match status" value="1"/>
</dbReference>
<evidence type="ECO:0000313" key="7">
    <source>
        <dbReference type="EMBL" id="TKB50912.1"/>
    </source>
</evidence>
<dbReference type="FunFam" id="3.40.50.720:FF:000203">
    <property type="entry name" value="D-3-phosphoglycerate dehydrogenase (SerA)"/>
    <property type="match status" value="1"/>
</dbReference>
<dbReference type="Gene3D" id="3.40.50.720">
    <property type="entry name" value="NAD(P)-binding Rossmann-like Domain"/>
    <property type="match status" value="2"/>
</dbReference>
<dbReference type="AlphaFoldDB" id="A0A4U1BLD8"/>
<dbReference type="InterPro" id="IPR050418">
    <property type="entry name" value="D-iso_2-hydroxyacid_DH_PdxB"/>
</dbReference>